<evidence type="ECO:0000313" key="1">
    <source>
        <dbReference type="EMBL" id="QIG73965.1"/>
    </source>
</evidence>
<evidence type="ECO:0000313" key="2">
    <source>
        <dbReference type="Proteomes" id="UP000646667"/>
    </source>
</evidence>
<protein>
    <submittedName>
        <fullName evidence="1">Uncharacterized protein</fullName>
    </submittedName>
</protein>
<proteinExistence type="predicted"/>
<gene>
    <name evidence="1" type="ORF">EVC06_190</name>
</gene>
<name>A0A7S5UX46_9CAUD</name>
<dbReference type="EMBL" id="MN988534">
    <property type="protein sequence ID" value="QIG73965.1"/>
    <property type="molecule type" value="Genomic_DNA"/>
</dbReference>
<dbReference type="Proteomes" id="UP000646667">
    <property type="component" value="Segment"/>
</dbReference>
<reference evidence="1 2" key="1">
    <citation type="submission" date="2020-01" db="EMBL/GenBank/DDBJ databases">
        <title>Patterns of diversity and host range of bacteriophage communities associated with bean-nodulatin bacteria.</title>
        <authorList>
            <person name="Vann Cauwenberghe J."/>
            <person name="Santamaria R.I."/>
            <person name="Bustos P."/>
            <person name="Juarez S."/>
            <person name="Gonzalez V."/>
        </authorList>
    </citation>
    <scope>NUCLEOTIDE SEQUENCE [LARGE SCALE GENOMIC DNA]</scope>
    <source>
        <strain evidence="2">RHph</strain>
    </source>
</reference>
<keyword evidence="2" id="KW-1185">Reference proteome</keyword>
<accession>A0A7S5UX46</accession>
<sequence>MVQKTKIIDGVTLTDSKIGEREITVRKQVIRETLTIDHELVEKIVYEWLNHQGLINDCDKFELEPIVTYEIFNRSYELVLERIVIEGRDNKITEVKHGKK</sequence>
<organism evidence="1 2">
    <name type="scientific">Rhizobium phage RHph_N34</name>
    <dbReference type="NCBI Taxonomy" id="2509586"/>
    <lineage>
        <taxon>Viruses</taxon>
        <taxon>Duplodnaviria</taxon>
        <taxon>Heunggongvirae</taxon>
        <taxon>Uroviricota</taxon>
        <taxon>Caudoviricetes</taxon>
        <taxon>Pootjesviridae</taxon>
        <taxon>Staniewskivirinae</taxon>
        <taxon>Trinifflemingvirus</taxon>
        <taxon>Trinifflemingvirus N34</taxon>
    </lineage>
</organism>